<evidence type="ECO:0000313" key="10">
    <source>
        <dbReference type="Proteomes" id="UP001259832"/>
    </source>
</evidence>
<evidence type="ECO:0000256" key="4">
    <source>
        <dbReference type="ARBA" id="ARBA00022833"/>
    </source>
</evidence>
<dbReference type="Pfam" id="PF16158">
    <property type="entry name" value="N_BRCA1_IG"/>
    <property type="match status" value="1"/>
</dbReference>
<feature type="domain" description="ZZ-type" evidence="8">
    <location>
        <begin position="269"/>
        <end position="321"/>
    </location>
</feature>
<name>A0AAD9GUD5_9STRA</name>
<dbReference type="SUPFAM" id="SSF54277">
    <property type="entry name" value="CAD &amp; PB1 domains"/>
    <property type="match status" value="1"/>
</dbReference>
<dbReference type="Gene3D" id="2.60.40.10">
    <property type="entry name" value="Immunoglobulins"/>
    <property type="match status" value="1"/>
</dbReference>
<evidence type="ECO:0000256" key="3">
    <source>
        <dbReference type="ARBA" id="ARBA00022771"/>
    </source>
</evidence>
<dbReference type="InterPro" id="IPR009060">
    <property type="entry name" value="UBA-like_sf"/>
</dbReference>
<evidence type="ECO:0000313" key="9">
    <source>
        <dbReference type="EMBL" id="KAK1945070.1"/>
    </source>
</evidence>
<keyword evidence="3 5" id="KW-0863">Zinc-finger</keyword>
<dbReference type="CDD" id="cd14947">
    <property type="entry name" value="NBR1_like"/>
    <property type="match status" value="1"/>
</dbReference>
<evidence type="ECO:0000256" key="2">
    <source>
        <dbReference type="ARBA" id="ARBA00022723"/>
    </source>
</evidence>
<dbReference type="PROSITE" id="PS50135">
    <property type="entry name" value="ZF_ZZ_2"/>
    <property type="match status" value="2"/>
</dbReference>
<feature type="region of interest" description="Disordered" evidence="6">
    <location>
        <begin position="766"/>
        <end position="796"/>
    </location>
</feature>
<accession>A0AAD9GUD5</accession>
<dbReference type="SMART" id="SM00165">
    <property type="entry name" value="UBA"/>
    <property type="match status" value="1"/>
</dbReference>
<proteinExistence type="predicted"/>
<dbReference type="PANTHER" id="PTHR20930">
    <property type="entry name" value="OVARIAN CARCINOMA ANTIGEN CA125-RELATED"/>
    <property type="match status" value="1"/>
</dbReference>
<evidence type="ECO:0000256" key="6">
    <source>
        <dbReference type="SAM" id="MobiDB-lite"/>
    </source>
</evidence>
<protein>
    <submittedName>
        <fullName evidence="9">Protein NBR1</fullName>
    </submittedName>
</protein>
<dbReference type="EMBL" id="JASMQC010000005">
    <property type="protein sequence ID" value="KAK1945070.1"/>
    <property type="molecule type" value="Genomic_DNA"/>
</dbReference>
<keyword evidence="10" id="KW-1185">Reference proteome</keyword>
<dbReference type="Proteomes" id="UP001259832">
    <property type="component" value="Unassembled WGS sequence"/>
</dbReference>
<organism evidence="9 10">
    <name type="scientific">Phytophthora citrophthora</name>
    <dbReference type="NCBI Taxonomy" id="4793"/>
    <lineage>
        <taxon>Eukaryota</taxon>
        <taxon>Sar</taxon>
        <taxon>Stramenopiles</taxon>
        <taxon>Oomycota</taxon>
        <taxon>Peronosporomycetes</taxon>
        <taxon>Peronosporales</taxon>
        <taxon>Peronosporaceae</taxon>
        <taxon>Phytophthora</taxon>
    </lineage>
</organism>
<evidence type="ECO:0000256" key="1">
    <source>
        <dbReference type="ARBA" id="ARBA00004419"/>
    </source>
</evidence>
<keyword evidence="2" id="KW-0479">Metal-binding</keyword>
<dbReference type="GO" id="GO:0008270">
    <property type="term" value="F:zinc ion binding"/>
    <property type="evidence" value="ECO:0007669"/>
    <property type="project" value="UniProtKB-KW"/>
</dbReference>
<dbReference type="AlphaFoldDB" id="A0AAD9GUD5"/>
<dbReference type="InterPro" id="IPR015940">
    <property type="entry name" value="UBA"/>
</dbReference>
<dbReference type="SMART" id="SM00291">
    <property type="entry name" value="ZnF_ZZ"/>
    <property type="match status" value="2"/>
</dbReference>
<evidence type="ECO:0000259" key="7">
    <source>
        <dbReference type="PROSITE" id="PS50030"/>
    </source>
</evidence>
<feature type="region of interest" description="Disordered" evidence="6">
    <location>
        <begin position="240"/>
        <end position="260"/>
    </location>
</feature>
<feature type="region of interest" description="Disordered" evidence="6">
    <location>
        <begin position="475"/>
        <end position="568"/>
    </location>
</feature>
<dbReference type="GO" id="GO:0005776">
    <property type="term" value="C:autophagosome"/>
    <property type="evidence" value="ECO:0007669"/>
    <property type="project" value="UniProtKB-SubCell"/>
</dbReference>
<dbReference type="Gene3D" id="1.10.8.10">
    <property type="entry name" value="DNA helicase RuvA subunit, C-terminal domain"/>
    <property type="match status" value="1"/>
</dbReference>
<comment type="caution">
    <text evidence="9">The sequence shown here is derived from an EMBL/GenBank/DDBJ whole genome shotgun (WGS) entry which is preliminary data.</text>
</comment>
<dbReference type="CDD" id="cd02340">
    <property type="entry name" value="ZZ_NBR1_like"/>
    <property type="match status" value="1"/>
</dbReference>
<feature type="compositionally biased region" description="Basic residues" evidence="6">
    <location>
        <begin position="415"/>
        <end position="436"/>
    </location>
</feature>
<evidence type="ECO:0000256" key="5">
    <source>
        <dbReference type="PROSITE-ProRule" id="PRU00228"/>
    </source>
</evidence>
<dbReference type="InterPro" id="IPR032350">
    <property type="entry name" value="Nbr1_FW"/>
</dbReference>
<dbReference type="Gene3D" id="3.30.60.90">
    <property type="match status" value="2"/>
</dbReference>
<gene>
    <name evidence="9" type="ORF">P3T76_003603</name>
</gene>
<keyword evidence="4" id="KW-0862">Zinc</keyword>
<dbReference type="PROSITE" id="PS50030">
    <property type="entry name" value="UBA"/>
    <property type="match status" value="1"/>
</dbReference>
<reference evidence="9" key="1">
    <citation type="submission" date="2023-08" db="EMBL/GenBank/DDBJ databases">
        <title>Reference Genome Resource for the Citrus Pathogen Phytophthora citrophthora.</title>
        <authorList>
            <person name="Moller H."/>
            <person name="Coetzee B."/>
            <person name="Rose L.J."/>
            <person name="Van Niekerk J.M."/>
        </authorList>
    </citation>
    <scope>NUCLEOTIDE SEQUENCE</scope>
    <source>
        <strain evidence="9">STE-U-9442</strain>
    </source>
</reference>
<dbReference type="SUPFAM" id="SSF57850">
    <property type="entry name" value="RING/U-box"/>
    <property type="match status" value="2"/>
</dbReference>
<dbReference type="SUPFAM" id="SSF46934">
    <property type="entry name" value="UBA-like"/>
    <property type="match status" value="1"/>
</dbReference>
<feature type="region of interest" description="Disordered" evidence="6">
    <location>
        <begin position="415"/>
        <end position="453"/>
    </location>
</feature>
<dbReference type="Pfam" id="PF00569">
    <property type="entry name" value="ZZ"/>
    <property type="match status" value="2"/>
</dbReference>
<comment type="subcellular location">
    <subcellularLocation>
        <location evidence="1">Cytoplasmic vesicle</location>
        <location evidence="1">Autophagosome</location>
    </subcellularLocation>
</comment>
<feature type="domain" description="UBA" evidence="7">
    <location>
        <begin position="824"/>
        <end position="872"/>
    </location>
</feature>
<feature type="compositionally biased region" description="Low complexity" evidence="6">
    <location>
        <begin position="246"/>
        <end position="259"/>
    </location>
</feature>
<feature type="compositionally biased region" description="Basic and acidic residues" evidence="6">
    <location>
        <begin position="531"/>
        <end position="553"/>
    </location>
</feature>
<dbReference type="InterPro" id="IPR013783">
    <property type="entry name" value="Ig-like_fold"/>
</dbReference>
<dbReference type="InterPro" id="IPR043145">
    <property type="entry name" value="Znf_ZZ_sf"/>
</dbReference>
<feature type="domain" description="ZZ-type" evidence="8">
    <location>
        <begin position="334"/>
        <end position="387"/>
    </location>
</feature>
<sequence length="872" mass="95895">MEGKVIVLDNEPSTPLALASDSGELLTMAEVRLWAAQQVDDAVKDFSLSYMDSENDQVTITSDTDVKELANYMVDEKLERVKVFVAPKESTGRTVRAVQSQLRGLVTAMTKLTTDKPKQPTPANAMNLLVASLQTMDVSEDSAELAKVKEQLLEVLEDEEFKKAVEELSASEEFKELAEAMVTAIYEEDTQAIEETATARFDELLVFAQQLVKHCPDLKPTMINVAKKCWSGLVRGNDEELENDGSASSSSSCSSSSSSGVETEEVPVHFDVVCDGCDKDPLVGVRYKSLEVPNFDLCENCEASGKWASHEPFIKITDPTRAPKHTRSPELLVHPFVVCDGCEMSPLVGPRFKSKTAEDFDLCQDCEASGKWTESHGPFTKIDEPGMMRALKFTCRRGGKEDRHGKFGHHGKFGRHGHHHGKFGHHHHGKFGHHGHHGEFGHHGHHGPPGIPFGTPPTFHHEADITFMQRPFQEENGFRGHGAPPFHHEDRGFPGHGPPPSRRSSWQNGGGSWPGNPGPSCGFSDLGSRSPHRDGPAEFGRHRPDFNNPRDHGFPPPPPEFGPRWHHRGPPEFGPRCFGRFGSPPFGFHGPHGPPPCPPEFAPRGRPDCHGRRGRHTRFPYEEEEQDEGDCPRRRREYRGRWNHETSNLAAQFLEDVTIEDGTVVEAGKPVHKMWKLVNDGERVWPDGCYMIAQPGNPLFPEGSESSRIDLPALAPGEEFIAGVDLVAPMQAGRYTSFWRVCDPADTSFGHRFWIDIVVAGDATPDLASSEASTEDSGEDSEMKDSADAALQADSASDDDIEIIETAEAEEAETVNGAAVSADETDDESQSLFSESLKMLAAMGFSDSSKNLRALELADGNIGSAVNMLLTE</sequence>
<dbReference type="InterPro" id="IPR000433">
    <property type="entry name" value="Znf_ZZ"/>
</dbReference>
<dbReference type="CDD" id="cd05992">
    <property type="entry name" value="PB1"/>
    <property type="match status" value="1"/>
</dbReference>
<evidence type="ECO:0000259" key="8">
    <source>
        <dbReference type="PROSITE" id="PS50135"/>
    </source>
</evidence>
<dbReference type="PANTHER" id="PTHR20930:SF0">
    <property type="entry name" value="PROTEIN ILRUN"/>
    <property type="match status" value="1"/>
</dbReference>